<feature type="region of interest" description="Disordered" evidence="1">
    <location>
        <begin position="610"/>
        <end position="679"/>
    </location>
</feature>
<evidence type="ECO:0000313" key="4">
    <source>
        <dbReference type="Proteomes" id="UP001461498"/>
    </source>
</evidence>
<feature type="compositionally biased region" description="Low complexity" evidence="1">
    <location>
        <begin position="665"/>
        <end position="679"/>
    </location>
</feature>
<dbReference type="GO" id="GO:0016320">
    <property type="term" value="P:endoplasmic reticulum membrane fusion"/>
    <property type="evidence" value="ECO:0007669"/>
    <property type="project" value="TreeGrafter"/>
</dbReference>
<evidence type="ECO:0000313" key="3">
    <source>
        <dbReference type="EMBL" id="KAK9499921.1"/>
    </source>
</evidence>
<dbReference type="InterPro" id="IPR045827">
    <property type="entry name" value="VCPIP1_N"/>
</dbReference>
<name>A0AAW1CN41_9HEMI</name>
<dbReference type="Pfam" id="PF19437">
    <property type="entry name" value="VCIP135_N"/>
    <property type="match status" value="1"/>
</dbReference>
<dbReference type="GO" id="GO:0035871">
    <property type="term" value="P:protein K11-linked deubiquitination"/>
    <property type="evidence" value="ECO:0007669"/>
    <property type="project" value="TreeGrafter"/>
</dbReference>
<sequence length="745" mass="83770">MWIGTCKDEMCRQVLVFPECVPYLTCHQCGQTHRTETLDNKIPFNSTLSTNPHILKTPCDKLNLPTRGPELIKVMGFSHYHQKLVSHLLTTYGMDKHSGKARPLRQITGRVILDCSVFGDRSFKIETRHLEIPGYGKDVSASEYLAETLKIILPNDNQNSLVPIHADGDGHCLVHAISRAVSGRELFWHPLRIGLKHHFSSNLEKYKSLLGNFINNSEWSYIIDECDPDYKPSDGSMIGLRNVHVFGLANLLRRPIILLDSNEGMKASADYAAVFLPGLNPPMACCNKNGVFNSPLCLAWSSAARNHYIPLVPVKELPLPKLRRGYLPKVWGFPQNFLDSYMKFDDQGFVVIGGDDYLGQRYLNKLNIAMDEQFTINMRVAPILVADLYHFHYSTKLVSTPKPESVIDVAVTMCQEGRLFRCIMCHALNVVPLTSHWLKPGGALYAAAKKVFGYLRPDHDYAFRNYRIVCRYDANHDILVIHNYDSSVPCAFCNSPSLRKIRNDGSVIYKNGDNTSLPVSNVRRSNCPCGFKHWWDGNYYDNLPSLHEITIAWKNEYITETFPWFSNESDPVLNSDAFEVAAGIIQKNFPEERSESLMESVVSAIRVATKESSRTVADEEELEREEIRSKTIPQPTGSGKRSPVGSHSPNTNSNIYFGEYEGETSSSSSLRLPSPVPSSVFDTLSATHSRIHDMVLEEEKISRSGAVKRIASSDSQKDYTNSTKRSAQSNRDNSPGSPKPSTSRH</sequence>
<dbReference type="GO" id="GO:0004843">
    <property type="term" value="F:cysteine-type deubiquitinase activity"/>
    <property type="evidence" value="ECO:0007669"/>
    <property type="project" value="InterPro"/>
</dbReference>
<dbReference type="GO" id="GO:0016567">
    <property type="term" value="P:protein ubiquitination"/>
    <property type="evidence" value="ECO:0007669"/>
    <property type="project" value="InterPro"/>
</dbReference>
<gene>
    <name evidence="3" type="ORF">O3M35_002858</name>
</gene>
<dbReference type="AlphaFoldDB" id="A0AAW1CN41"/>
<dbReference type="Proteomes" id="UP001461498">
    <property type="component" value="Unassembled WGS sequence"/>
</dbReference>
<keyword evidence="4" id="KW-1185">Reference proteome</keyword>
<dbReference type="EMBL" id="JAPXFL010000011">
    <property type="protein sequence ID" value="KAK9499921.1"/>
    <property type="molecule type" value="Genomic_DNA"/>
</dbReference>
<feature type="domain" description="OTU" evidence="2">
    <location>
        <begin position="161"/>
        <end position="314"/>
    </location>
</feature>
<evidence type="ECO:0000256" key="1">
    <source>
        <dbReference type="SAM" id="MobiDB-lite"/>
    </source>
</evidence>
<feature type="region of interest" description="Disordered" evidence="1">
    <location>
        <begin position="700"/>
        <end position="745"/>
    </location>
</feature>
<feature type="compositionally biased region" description="Polar residues" evidence="1">
    <location>
        <begin position="631"/>
        <end position="655"/>
    </location>
</feature>
<feature type="compositionally biased region" description="Polar residues" evidence="1">
    <location>
        <begin position="712"/>
        <end position="745"/>
    </location>
</feature>
<reference evidence="3 4" key="1">
    <citation type="submission" date="2022-12" db="EMBL/GenBank/DDBJ databases">
        <title>Chromosome-level genome assembly of true bugs.</title>
        <authorList>
            <person name="Ma L."/>
            <person name="Li H."/>
        </authorList>
    </citation>
    <scope>NUCLEOTIDE SEQUENCE [LARGE SCALE GENOMIC DNA]</scope>
    <source>
        <strain evidence="3">Lab_2022b</strain>
    </source>
</reference>
<dbReference type="GO" id="GO:0071108">
    <property type="term" value="P:protein K48-linked deubiquitination"/>
    <property type="evidence" value="ECO:0007669"/>
    <property type="project" value="TreeGrafter"/>
</dbReference>
<evidence type="ECO:0000259" key="2">
    <source>
        <dbReference type="PROSITE" id="PS50802"/>
    </source>
</evidence>
<dbReference type="GO" id="GO:0090168">
    <property type="term" value="P:Golgi reassembly"/>
    <property type="evidence" value="ECO:0007669"/>
    <property type="project" value="TreeGrafter"/>
</dbReference>
<dbReference type="PROSITE" id="PS50802">
    <property type="entry name" value="OTU"/>
    <property type="match status" value="1"/>
</dbReference>
<proteinExistence type="predicted"/>
<protein>
    <recommendedName>
        <fullName evidence="2">OTU domain-containing protein</fullName>
    </recommendedName>
</protein>
<comment type="caution">
    <text evidence="3">The sequence shown here is derived from an EMBL/GenBank/DDBJ whole genome shotgun (WGS) entry which is preliminary data.</text>
</comment>
<accession>A0AAW1CN41</accession>
<dbReference type="Pfam" id="PF02338">
    <property type="entry name" value="OTU"/>
    <property type="match status" value="1"/>
</dbReference>
<dbReference type="InterPro" id="IPR039087">
    <property type="entry name" value="VCPIP1"/>
</dbReference>
<dbReference type="PANTHER" id="PTHR14843:SF2">
    <property type="entry name" value="DEUBIQUITINATING PROTEIN VCPIP1"/>
    <property type="match status" value="1"/>
</dbReference>
<dbReference type="PANTHER" id="PTHR14843">
    <property type="entry name" value="DEUBIQUITINATING PROTEIN VCIP135"/>
    <property type="match status" value="1"/>
</dbReference>
<organism evidence="3 4">
    <name type="scientific">Rhynocoris fuscipes</name>
    <dbReference type="NCBI Taxonomy" id="488301"/>
    <lineage>
        <taxon>Eukaryota</taxon>
        <taxon>Metazoa</taxon>
        <taxon>Ecdysozoa</taxon>
        <taxon>Arthropoda</taxon>
        <taxon>Hexapoda</taxon>
        <taxon>Insecta</taxon>
        <taxon>Pterygota</taxon>
        <taxon>Neoptera</taxon>
        <taxon>Paraneoptera</taxon>
        <taxon>Hemiptera</taxon>
        <taxon>Heteroptera</taxon>
        <taxon>Panheteroptera</taxon>
        <taxon>Cimicomorpha</taxon>
        <taxon>Reduviidae</taxon>
        <taxon>Harpactorinae</taxon>
        <taxon>Harpactorini</taxon>
        <taxon>Rhynocoris</taxon>
    </lineage>
</organism>
<dbReference type="InterPro" id="IPR003323">
    <property type="entry name" value="OTU_dom"/>
</dbReference>